<sequence>MSPWSEKRGPRWPLFAGIGCVLAGLIGGFLLMYGVDRGADDPDPAPSGAAPSDASPPPASASSSPSPDAPDAPDTSDASGLTVVSWGQEGGQLAVVVRNDTDEVVERARVLLTARDRSGAAVLSTSGTPDDVCCTVVGLAPGAEFGLFAELRTPLRDVAEVEARPVARDLRTGDGAVPAVRVRDARLRHLPDDTVVTARLTAEGDLSGYVAAQALLVDADGRVVQVVSGRFYCFASGRPGTIRLRLFHAVPRDLRLGRVLAQAIPQGVPPGVPGRC</sequence>
<keyword evidence="2" id="KW-0812">Transmembrane</keyword>
<dbReference type="EMBL" id="WBVM01000002">
    <property type="protein sequence ID" value="KAB2808911.1"/>
    <property type="molecule type" value="Genomic_DNA"/>
</dbReference>
<keyword evidence="2" id="KW-1133">Transmembrane helix</keyword>
<accession>A0A7J5DUE5</accession>
<reference evidence="3 4" key="1">
    <citation type="submission" date="2019-09" db="EMBL/GenBank/DDBJ databases">
        <title>Pimelobacter sp. isolated from Paulinella.</title>
        <authorList>
            <person name="Jeong S.E."/>
        </authorList>
    </citation>
    <scope>NUCLEOTIDE SEQUENCE [LARGE SCALE GENOMIC DNA]</scope>
    <source>
        <strain evidence="3 4">Pch-N</strain>
    </source>
</reference>
<dbReference type="Proteomes" id="UP000449906">
    <property type="component" value="Unassembled WGS sequence"/>
</dbReference>
<evidence type="ECO:0000256" key="2">
    <source>
        <dbReference type="SAM" id="Phobius"/>
    </source>
</evidence>
<dbReference type="RefSeq" id="WP_151581083.1">
    <property type="nucleotide sequence ID" value="NZ_WBVM01000002.1"/>
</dbReference>
<comment type="caution">
    <text evidence="3">The sequence shown here is derived from an EMBL/GenBank/DDBJ whole genome shotgun (WGS) entry which is preliminary data.</text>
</comment>
<protein>
    <submittedName>
        <fullName evidence="3">Uncharacterized protein</fullName>
    </submittedName>
</protein>
<feature type="region of interest" description="Disordered" evidence="1">
    <location>
        <begin position="39"/>
        <end position="82"/>
    </location>
</feature>
<organism evidence="3 4">
    <name type="scientific">Nocardioides simplex</name>
    <name type="common">Arthrobacter simplex</name>
    <dbReference type="NCBI Taxonomy" id="2045"/>
    <lineage>
        <taxon>Bacteria</taxon>
        <taxon>Bacillati</taxon>
        <taxon>Actinomycetota</taxon>
        <taxon>Actinomycetes</taxon>
        <taxon>Propionibacteriales</taxon>
        <taxon>Nocardioidaceae</taxon>
        <taxon>Pimelobacter</taxon>
    </lineage>
</organism>
<keyword evidence="2" id="KW-0472">Membrane</keyword>
<evidence type="ECO:0000256" key="1">
    <source>
        <dbReference type="SAM" id="MobiDB-lite"/>
    </source>
</evidence>
<gene>
    <name evidence="3" type="ORF">F9L07_17715</name>
</gene>
<name>A0A7J5DUE5_NOCSI</name>
<dbReference type="AlphaFoldDB" id="A0A7J5DUE5"/>
<proteinExistence type="predicted"/>
<feature type="transmembrane region" description="Helical" evidence="2">
    <location>
        <begin position="12"/>
        <end position="35"/>
    </location>
</feature>
<evidence type="ECO:0000313" key="3">
    <source>
        <dbReference type="EMBL" id="KAB2808911.1"/>
    </source>
</evidence>
<evidence type="ECO:0000313" key="4">
    <source>
        <dbReference type="Proteomes" id="UP000449906"/>
    </source>
</evidence>